<comment type="caution">
    <text evidence="7">The sequence shown here is derived from an EMBL/GenBank/DDBJ whole genome shotgun (WGS) entry which is preliminary data.</text>
</comment>
<dbReference type="PROSITE" id="PS51318">
    <property type="entry name" value="TAT"/>
    <property type="match status" value="1"/>
</dbReference>
<keyword evidence="3" id="KW-0574">Periplasm</keyword>
<sequence length="368" mass="39747">MDRRSFLTKATVGGVAAAGAAALAAPAIAQAAPKITWRVTSSFPKALDTIFGAAETMSKHVSEATDGNFTLQVFPAGELVPGLEAADAVSAGTVEACHTASYYFWGKDPTYALGCATPFGLNVRQMNAWLYYGGGIDLLNEFFHTQNLHYLPCGNTGVQMGGWYRKEINSLADLQGLKMRIGGFAGKVAEKIGIVPQQIAGGDIYPSLEKGTIDAAEWVGPYDDEKLGFYKVAPYYYYPGWWEGGPTLATMVNLDKWNELPPAYQAVIRAATEAANGNMMASYDQKNPTALKTLVAGGAQLRPFPQDVLSAAFDAAQATYAEISAANPAFKKIKDSQDAFKRDAYLWAQIAEYNYDTFMMVQQQAAKL</sequence>
<dbReference type="NCBIfam" id="NF037995">
    <property type="entry name" value="TRAP_S1"/>
    <property type="match status" value="1"/>
</dbReference>
<dbReference type="Pfam" id="PF03480">
    <property type="entry name" value="DctP"/>
    <property type="match status" value="1"/>
</dbReference>
<organism evidence="7 8">
    <name type="scientific">Tabrizicola oligotrophica</name>
    <dbReference type="NCBI Taxonomy" id="2710650"/>
    <lineage>
        <taxon>Bacteria</taxon>
        <taxon>Pseudomonadati</taxon>
        <taxon>Pseudomonadota</taxon>
        <taxon>Alphaproteobacteria</taxon>
        <taxon>Rhodobacterales</taxon>
        <taxon>Paracoccaceae</taxon>
        <taxon>Tabrizicola</taxon>
    </lineage>
</organism>
<evidence type="ECO:0000256" key="4">
    <source>
        <dbReference type="PIRSR" id="PIRSR039026-1"/>
    </source>
</evidence>
<dbReference type="GO" id="GO:0031317">
    <property type="term" value="C:tripartite ATP-independent periplasmic transporter complex"/>
    <property type="evidence" value="ECO:0007669"/>
    <property type="project" value="InterPro"/>
</dbReference>
<feature type="binding site" evidence="5">
    <location>
        <position position="218"/>
    </location>
    <ligand>
        <name>Na(+)</name>
        <dbReference type="ChEBI" id="CHEBI:29101"/>
    </ligand>
</feature>
<dbReference type="InterPro" id="IPR006311">
    <property type="entry name" value="TAT_signal"/>
</dbReference>
<proteinExistence type="predicted"/>
<dbReference type="InterPro" id="IPR026289">
    <property type="entry name" value="SBP_TakP-like"/>
</dbReference>
<feature type="binding site" evidence="5">
    <location>
        <position position="217"/>
    </location>
    <ligand>
        <name>substrate</name>
    </ligand>
</feature>
<name>A0A6M0QQW0_9RHOB</name>
<dbReference type="InterPro" id="IPR038404">
    <property type="entry name" value="TRAP_DctP_sf"/>
</dbReference>
<dbReference type="Gene3D" id="3.40.190.10">
    <property type="entry name" value="Periplasmic binding protein-like II"/>
    <property type="match status" value="1"/>
</dbReference>
<dbReference type="RefSeq" id="WP_164622790.1">
    <property type="nucleotide sequence ID" value="NZ_JAAIVJ010000001.1"/>
</dbReference>
<accession>A0A6M0QQW0</accession>
<dbReference type="GO" id="GO:0015849">
    <property type="term" value="P:organic acid transport"/>
    <property type="evidence" value="ECO:0007669"/>
    <property type="project" value="InterPro"/>
</dbReference>
<dbReference type="GO" id="GO:0042597">
    <property type="term" value="C:periplasmic space"/>
    <property type="evidence" value="ECO:0007669"/>
    <property type="project" value="UniProtKB-SubCell"/>
</dbReference>
<dbReference type="PIRSF" id="PIRSF039026">
    <property type="entry name" value="SiaP"/>
    <property type="match status" value="1"/>
</dbReference>
<reference evidence="7 8" key="1">
    <citation type="submission" date="2020-02" db="EMBL/GenBank/DDBJ databases">
        <authorList>
            <person name="Chen W.-M."/>
        </authorList>
    </citation>
    <scope>NUCLEOTIDE SEQUENCE [LARGE SCALE GENOMIC DNA]</scope>
    <source>
        <strain evidence="7 8">KMS-5</strain>
    </source>
</reference>
<gene>
    <name evidence="7" type="ORF">G4Z14_00535</name>
</gene>
<evidence type="ECO:0000313" key="8">
    <source>
        <dbReference type="Proteomes" id="UP000477782"/>
    </source>
</evidence>
<protein>
    <submittedName>
        <fullName evidence="7">TRAP transporter substrate-binding protein</fullName>
    </submittedName>
</protein>
<dbReference type="InterPro" id="IPR018389">
    <property type="entry name" value="DctP_fam"/>
</dbReference>
<dbReference type="CDD" id="cd13682">
    <property type="entry name" value="PBP2_TRAP_alpha-ketoacid"/>
    <property type="match status" value="1"/>
</dbReference>
<keyword evidence="2 6" id="KW-0732">Signal</keyword>
<dbReference type="InterPro" id="IPR041722">
    <property type="entry name" value="TakP/all3028"/>
</dbReference>
<evidence type="ECO:0000256" key="5">
    <source>
        <dbReference type="PIRSR" id="PIRSR039026-2"/>
    </source>
</evidence>
<evidence type="ECO:0000256" key="3">
    <source>
        <dbReference type="ARBA" id="ARBA00022764"/>
    </source>
</evidence>
<feature type="binding site" evidence="4">
    <location>
        <position position="159"/>
    </location>
    <ligand>
        <name>substrate</name>
    </ligand>
</feature>
<dbReference type="Proteomes" id="UP000477782">
    <property type="component" value="Unassembled WGS sequence"/>
</dbReference>
<feature type="signal peptide" evidence="6">
    <location>
        <begin position="1"/>
        <end position="31"/>
    </location>
</feature>
<dbReference type="PANTHER" id="PTHR33376">
    <property type="match status" value="1"/>
</dbReference>
<feature type="chain" id="PRO_5026828973" evidence="6">
    <location>
        <begin position="32"/>
        <end position="368"/>
    </location>
</feature>
<feature type="binding site" evidence="5">
    <location>
        <position position="243"/>
    </location>
    <ligand>
        <name>substrate</name>
    </ligand>
</feature>
<keyword evidence="5" id="KW-0479">Metal-binding</keyword>
<dbReference type="AlphaFoldDB" id="A0A6M0QQW0"/>
<evidence type="ECO:0000256" key="2">
    <source>
        <dbReference type="ARBA" id="ARBA00022729"/>
    </source>
</evidence>
<evidence type="ECO:0000256" key="6">
    <source>
        <dbReference type="SAM" id="SignalP"/>
    </source>
</evidence>
<dbReference type="GO" id="GO:0055085">
    <property type="term" value="P:transmembrane transport"/>
    <property type="evidence" value="ECO:0007669"/>
    <property type="project" value="InterPro"/>
</dbReference>
<dbReference type="GO" id="GO:0046872">
    <property type="term" value="F:metal ion binding"/>
    <property type="evidence" value="ECO:0007669"/>
    <property type="project" value="UniProtKB-KW"/>
</dbReference>
<dbReference type="GO" id="GO:0043177">
    <property type="term" value="F:organic acid binding"/>
    <property type="evidence" value="ECO:0007669"/>
    <property type="project" value="InterPro"/>
</dbReference>
<keyword evidence="8" id="KW-1185">Reference proteome</keyword>
<feature type="binding site" evidence="4">
    <location>
        <position position="180"/>
    </location>
    <ligand>
        <name>substrate</name>
    </ligand>
</feature>
<comment type="subcellular location">
    <subcellularLocation>
        <location evidence="1">Periplasm</location>
    </subcellularLocation>
</comment>
<dbReference type="PANTHER" id="PTHR33376:SF5">
    <property type="entry name" value="EXTRACYTOPLASMIC SOLUTE RECEPTOR PROTEIN"/>
    <property type="match status" value="1"/>
</dbReference>
<dbReference type="Gene3D" id="3.40.190.170">
    <property type="entry name" value="Bacterial extracellular solute-binding protein, family 7"/>
    <property type="match status" value="1"/>
</dbReference>
<evidence type="ECO:0000256" key="1">
    <source>
        <dbReference type="ARBA" id="ARBA00004418"/>
    </source>
</evidence>
<evidence type="ECO:0000313" key="7">
    <source>
        <dbReference type="EMBL" id="NEY88772.1"/>
    </source>
</evidence>
<dbReference type="EMBL" id="JAAIVJ010000001">
    <property type="protein sequence ID" value="NEY88772.1"/>
    <property type="molecule type" value="Genomic_DNA"/>
</dbReference>